<dbReference type="AlphaFoldDB" id="A0AAV7HLE8"/>
<reference evidence="2 3" key="1">
    <citation type="journal article" date="2021" name="J. Hered.">
        <title>A chromosome-level genome assembly of the parasitoid wasp, Cotesia glomerata (Hymenoptera: Braconidae).</title>
        <authorList>
            <person name="Pinto B.J."/>
            <person name="Weis J.J."/>
            <person name="Gamble T."/>
            <person name="Ode P.J."/>
            <person name="Paul R."/>
            <person name="Zaspel J.M."/>
        </authorList>
    </citation>
    <scope>NUCLEOTIDE SEQUENCE [LARGE SCALE GENOMIC DNA]</scope>
    <source>
        <strain evidence="2">CgM1</strain>
    </source>
</reference>
<accession>A0AAV7HLE8</accession>
<organism evidence="2 3">
    <name type="scientific">Cotesia glomerata</name>
    <name type="common">Lepidopteran parasitic wasp</name>
    <name type="synonym">Apanteles glomeratus</name>
    <dbReference type="NCBI Taxonomy" id="32391"/>
    <lineage>
        <taxon>Eukaryota</taxon>
        <taxon>Metazoa</taxon>
        <taxon>Ecdysozoa</taxon>
        <taxon>Arthropoda</taxon>
        <taxon>Hexapoda</taxon>
        <taxon>Insecta</taxon>
        <taxon>Pterygota</taxon>
        <taxon>Neoptera</taxon>
        <taxon>Endopterygota</taxon>
        <taxon>Hymenoptera</taxon>
        <taxon>Apocrita</taxon>
        <taxon>Ichneumonoidea</taxon>
        <taxon>Braconidae</taxon>
        <taxon>Microgastrinae</taxon>
        <taxon>Cotesia</taxon>
    </lineage>
</organism>
<evidence type="ECO:0000313" key="3">
    <source>
        <dbReference type="Proteomes" id="UP000826195"/>
    </source>
</evidence>
<dbReference type="Proteomes" id="UP000826195">
    <property type="component" value="Unassembled WGS sequence"/>
</dbReference>
<proteinExistence type="predicted"/>
<dbReference type="EMBL" id="JAHXZJ010002609">
    <property type="protein sequence ID" value="KAH0540690.1"/>
    <property type="molecule type" value="Genomic_DNA"/>
</dbReference>
<evidence type="ECO:0000313" key="2">
    <source>
        <dbReference type="EMBL" id="KAH0540690.1"/>
    </source>
</evidence>
<sequence length="292" mass="34729">MIKKSRDEIENTQHKLIQNCNILHDNLCILRDYLNYIEEQNENFKDILENLHRELEDDEENFVECKKMMLTKVMNLENNLKNCVEIHEWSVIKTKLDEFEVQISKISSSVEKVNKLFSSTDGNLINAGLYERIKKLENNIESQDKQMRMRNIIIKGLKKGNSGTREEVAEMLKKELFVEPEIEECRVIREGSNSTDRIIMVKLKNYEDKRIIMTRRVLLKGKNFIIHDDLTRNERQAQFFIRERAREERIKGAFVKVFRGKLFVNGECWVYAQNYVNADNYRFIRPVKETAV</sequence>
<evidence type="ECO:0000256" key="1">
    <source>
        <dbReference type="SAM" id="Coils"/>
    </source>
</evidence>
<protein>
    <submittedName>
        <fullName evidence="2">Uncharacterized protein</fullName>
    </submittedName>
</protein>
<name>A0AAV7HLE8_COTGL</name>
<keyword evidence="1" id="KW-0175">Coiled coil</keyword>
<comment type="caution">
    <text evidence="2">The sequence shown here is derived from an EMBL/GenBank/DDBJ whole genome shotgun (WGS) entry which is preliminary data.</text>
</comment>
<feature type="coiled-coil region" evidence="1">
    <location>
        <begin position="34"/>
        <end position="68"/>
    </location>
</feature>
<keyword evidence="3" id="KW-1185">Reference proteome</keyword>
<gene>
    <name evidence="2" type="ORF">KQX54_019126</name>
</gene>